<keyword evidence="5" id="KW-0378">Hydrolase</keyword>
<proteinExistence type="inferred from homology"/>
<evidence type="ECO:0000313" key="8">
    <source>
        <dbReference type="Proteomes" id="UP000504607"/>
    </source>
</evidence>
<evidence type="ECO:0000256" key="1">
    <source>
        <dbReference type="ARBA" id="ARBA00004229"/>
    </source>
</evidence>
<dbReference type="FunCoup" id="A0A6I9RWP7">
    <property type="interactions" value="19"/>
</dbReference>
<sequence length="220" mass="24404">MHVQSLVSNALLVASTPSRAELWRRSNTGFSAGAALPIRRPPHGGVEGRLTLSQSGGWRVHATAARRFLGIDSNGNGGLRAEKFFEVELKVRDYELDQYGVVNNAIYASYCQHGRHELLERVGISADAIARTGESLALSELHLKYIAPLKSGDRFVVKVRLPGISAARMFFEHFIYRLPNYEPILEATCTAICLNQNNRPTRVPSDFSSKLLQYFSSTDP</sequence>
<dbReference type="FunFam" id="3.10.129.10:FF:000037">
    <property type="entry name" value="acyl-acyl carrier protein thioesterase ATL3, chloroplastic"/>
    <property type="match status" value="1"/>
</dbReference>
<organism evidence="8 9">
    <name type="scientific">Elaeis guineensis var. tenera</name>
    <name type="common">Oil palm</name>
    <dbReference type="NCBI Taxonomy" id="51953"/>
    <lineage>
        <taxon>Eukaryota</taxon>
        <taxon>Viridiplantae</taxon>
        <taxon>Streptophyta</taxon>
        <taxon>Embryophyta</taxon>
        <taxon>Tracheophyta</taxon>
        <taxon>Spermatophyta</taxon>
        <taxon>Magnoliopsida</taxon>
        <taxon>Liliopsida</taxon>
        <taxon>Arecaceae</taxon>
        <taxon>Arecoideae</taxon>
        <taxon>Cocoseae</taxon>
        <taxon>Elaeidinae</taxon>
        <taxon>Elaeis</taxon>
    </lineage>
</organism>
<evidence type="ECO:0000313" key="9">
    <source>
        <dbReference type="RefSeq" id="XP_010933669.1"/>
    </source>
</evidence>
<dbReference type="PANTHER" id="PTHR31793">
    <property type="entry name" value="4-HYDROXYBENZOYL-COA THIOESTERASE FAMILY MEMBER"/>
    <property type="match status" value="1"/>
</dbReference>
<keyword evidence="7" id="KW-0443">Lipid metabolism</keyword>
<evidence type="ECO:0000256" key="6">
    <source>
        <dbReference type="ARBA" id="ARBA00022946"/>
    </source>
</evidence>
<dbReference type="InParanoid" id="A0A6I9RWP7"/>
<dbReference type="GO" id="GO:0006629">
    <property type="term" value="P:lipid metabolic process"/>
    <property type="evidence" value="ECO:0007669"/>
    <property type="project" value="UniProtKB-KW"/>
</dbReference>
<keyword evidence="3" id="KW-0150">Chloroplast</keyword>
<evidence type="ECO:0000256" key="2">
    <source>
        <dbReference type="ARBA" id="ARBA00005953"/>
    </source>
</evidence>
<comment type="subcellular location">
    <subcellularLocation>
        <location evidence="1">Plastid</location>
        <location evidence="1">Chloroplast</location>
    </subcellularLocation>
</comment>
<dbReference type="AlphaFoldDB" id="A0A6I9RWP7"/>
<evidence type="ECO:0000256" key="5">
    <source>
        <dbReference type="ARBA" id="ARBA00022801"/>
    </source>
</evidence>
<evidence type="ECO:0000256" key="7">
    <source>
        <dbReference type="ARBA" id="ARBA00023098"/>
    </source>
</evidence>
<gene>
    <name evidence="9" type="primary">LOC105054001</name>
</gene>
<protein>
    <submittedName>
        <fullName evidence="9">Acyl-acyl carrier protein thioesterase ATL3, chloroplastic isoform X1</fullName>
    </submittedName>
</protein>
<name>A0A6I9RWP7_ELAGV</name>
<dbReference type="InterPro" id="IPR050563">
    <property type="entry name" value="4-hydroxybenzoyl-CoA_TE"/>
</dbReference>
<dbReference type="InterPro" id="IPR029069">
    <property type="entry name" value="HotDog_dom_sf"/>
</dbReference>
<reference evidence="9" key="1">
    <citation type="submission" date="2025-08" db="UniProtKB">
        <authorList>
            <consortium name="RefSeq"/>
        </authorList>
    </citation>
    <scope>IDENTIFICATION</scope>
</reference>
<dbReference type="CDD" id="cd00586">
    <property type="entry name" value="4HBT"/>
    <property type="match status" value="1"/>
</dbReference>
<evidence type="ECO:0000256" key="4">
    <source>
        <dbReference type="ARBA" id="ARBA00022640"/>
    </source>
</evidence>
<keyword evidence="6" id="KW-0809">Transit peptide</keyword>
<dbReference type="OrthoDB" id="588330at2759"/>
<keyword evidence="4" id="KW-0934">Plastid</keyword>
<dbReference type="RefSeq" id="XP_010933669.1">
    <property type="nucleotide sequence ID" value="XM_010935367.2"/>
</dbReference>
<comment type="similarity">
    <text evidence="2">Belongs to the 4-hydroxybenzoyl-CoA thioesterase family.</text>
</comment>
<dbReference type="GO" id="GO:0009507">
    <property type="term" value="C:chloroplast"/>
    <property type="evidence" value="ECO:0007669"/>
    <property type="project" value="UniProtKB-SubCell"/>
</dbReference>
<dbReference type="GeneID" id="105054001"/>
<dbReference type="GO" id="GO:0016297">
    <property type="term" value="F:fatty acyl-[ACP] hydrolase activity"/>
    <property type="evidence" value="ECO:0007669"/>
    <property type="project" value="UniProtKB-ARBA"/>
</dbReference>
<dbReference type="Proteomes" id="UP000504607">
    <property type="component" value="Chromosome 11"/>
</dbReference>
<dbReference type="Gene3D" id="3.10.129.10">
    <property type="entry name" value="Hotdog Thioesterase"/>
    <property type="match status" value="1"/>
</dbReference>
<dbReference type="SUPFAM" id="SSF54637">
    <property type="entry name" value="Thioesterase/thiol ester dehydrase-isomerase"/>
    <property type="match status" value="1"/>
</dbReference>
<evidence type="ECO:0000256" key="3">
    <source>
        <dbReference type="ARBA" id="ARBA00022528"/>
    </source>
</evidence>
<dbReference type="PANTHER" id="PTHR31793:SF27">
    <property type="entry name" value="NOVEL THIOESTERASE SUPERFAMILY DOMAIN AND SAPOSIN A-TYPE DOMAIN CONTAINING PROTEIN (0610012H03RIK)"/>
    <property type="match status" value="1"/>
</dbReference>
<dbReference type="KEGG" id="egu:105054001"/>
<accession>A0A6I9RWP7</accession>
<dbReference type="Pfam" id="PF13279">
    <property type="entry name" value="4HBT_2"/>
    <property type="match status" value="1"/>
</dbReference>
<keyword evidence="8" id="KW-1185">Reference proteome</keyword>